<name>A0AAC8Z107_SPHMC</name>
<dbReference type="InterPro" id="IPR011055">
    <property type="entry name" value="Dup_hybrid_motif"/>
</dbReference>
<feature type="domain" description="M23ase beta-sheet core" evidence="3">
    <location>
        <begin position="786"/>
        <end position="880"/>
    </location>
</feature>
<keyword evidence="1" id="KW-0175">Coiled coil</keyword>
<dbReference type="Pfam" id="PF06791">
    <property type="entry name" value="TMP_2"/>
    <property type="match status" value="1"/>
</dbReference>
<dbReference type="KEGG" id="smaz:LH19_06655"/>
<organism evidence="5 6">
    <name type="scientific">Sphingopyxis macrogoltabida</name>
    <name type="common">Sphingomonas macrogoltabidus</name>
    <dbReference type="NCBI Taxonomy" id="33050"/>
    <lineage>
        <taxon>Bacteria</taxon>
        <taxon>Pseudomonadati</taxon>
        <taxon>Pseudomonadota</taxon>
        <taxon>Alphaproteobacteria</taxon>
        <taxon>Sphingomonadales</taxon>
        <taxon>Sphingomonadaceae</taxon>
        <taxon>Sphingopyxis</taxon>
    </lineage>
</organism>
<reference evidence="5 6" key="2">
    <citation type="journal article" date="2016" name="Genome Announc.">
        <title>Complete Genome Sequence of Sphingopyxis macrogoltabida Strain 203N (NBRC 111659), a Polyethylene Glycol Degrader.</title>
        <authorList>
            <person name="Ohtsubo Y."/>
            <person name="Nonoyama S."/>
            <person name="Nagata Y."/>
            <person name="Numata M."/>
            <person name="Tsuchikane K."/>
            <person name="Hosoyama A."/>
            <person name="Yamazoe A."/>
            <person name="Tsuda M."/>
            <person name="Fujita N."/>
            <person name="Kawai F."/>
        </authorList>
    </citation>
    <scope>NUCLEOTIDE SEQUENCE [LARGE SCALE GENOMIC DNA]</scope>
    <source>
        <strain evidence="5 6">203N</strain>
    </source>
</reference>
<dbReference type="Proteomes" id="UP000076088">
    <property type="component" value="Chromosome"/>
</dbReference>
<feature type="region of interest" description="Disordered" evidence="2">
    <location>
        <begin position="731"/>
        <end position="755"/>
    </location>
</feature>
<evidence type="ECO:0000256" key="1">
    <source>
        <dbReference type="SAM" id="Coils"/>
    </source>
</evidence>
<dbReference type="InterPro" id="IPR016047">
    <property type="entry name" value="M23ase_b-sheet_dom"/>
</dbReference>
<dbReference type="SUPFAM" id="SSF51261">
    <property type="entry name" value="Duplicated hybrid motif"/>
    <property type="match status" value="1"/>
</dbReference>
<evidence type="ECO:0000313" key="6">
    <source>
        <dbReference type="Proteomes" id="UP000076088"/>
    </source>
</evidence>
<evidence type="ECO:0000313" key="5">
    <source>
        <dbReference type="EMBL" id="AMU89983.1"/>
    </source>
</evidence>
<dbReference type="Gene3D" id="2.70.70.10">
    <property type="entry name" value="Glucose Permease (Domain IIA)"/>
    <property type="match status" value="1"/>
</dbReference>
<dbReference type="PANTHER" id="PTHR21666">
    <property type="entry name" value="PEPTIDASE-RELATED"/>
    <property type="match status" value="1"/>
</dbReference>
<evidence type="ECO:0008006" key="7">
    <source>
        <dbReference type="Google" id="ProtNLM"/>
    </source>
</evidence>
<dbReference type="PANTHER" id="PTHR21666:SF285">
    <property type="entry name" value="M23 FAMILY METALLOPEPTIDASE"/>
    <property type="match status" value="1"/>
</dbReference>
<dbReference type="GO" id="GO:0004222">
    <property type="term" value="F:metalloendopeptidase activity"/>
    <property type="evidence" value="ECO:0007669"/>
    <property type="project" value="TreeGrafter"/>
</dbReference>
<dbReference type="EMBL" id="CP013344">
    <property type="protein sequence ID" value="AMU89983.1"/>
    <property type="molecule type" value="Genomic_DNA"/>
</dbReference>
<dbReference type="Pfam" id="PF01551">
    <property type="entry name" value="Peptidase_M23"/>
    <property type="match status" value="1"/>
</dbReference>
<protein>
    <recommendedName>
        <fullName evidence="7">Peptidase M23</fullName>
    </recommendedName>
</protein>
<accession>A0AAC8Z107</accession>
<feature type="coiled-coil region" evidence="1">
    <location>
        <begin position="125"/>
        <end position="198"/>
    </location>
</feature>
<evidence type="ECO:0000259" key="3">
    <source>
        <dbReference type="Pfam" id="PF01551"/>
    </source>
</evidence>
<proteinExistence type="predicted"/>
<evidence type="ECO:0000256" key="2">
    <source>
        <dbReference type="SAM" id="MobiDB-lite"/>
    </source>
</evidence>
<evidence type="ECO:0000259" key="4">
    <source>
        <dbReference type="Pfam" id="PF06791"/>
    </source>
</evidence>
<dbReference type="CDD" id="cd12797">
    <property type="entry name" value="M23_peptidase"/>
    <property type="match status" value="1"/>
</dbReference>
<dbReference type="InterPro" id="IPR009628">
    <property type="entry name" value="Phage_tape_measure_N"/>
</dbReference>
<feature type="compositionally biased region" description="Basic and acidic residues" evidence="2">
    <location>
        <begin position="665"/>
        <end position="693"/>
    </location>
</feature>
<feature type="region of interest" description="Disordered" evidence="2">
    <location>
        <begin position="663"/>
        <end position="693"/>
    </location>
</feature>
<sequence length="1316" mass="141005">MTTRTQTDVSLVIRARDEASRAVTAIDDALRGLFDTQKQVASGATSVSSGFRKVITTLAGLDKAYARANAATDASTAATERQLSAFSRNQDALASYRKQLDAAKASQQRFNDTIGPKTEASQQRYALVGQEIKSLEGNIKSLERELTKQESQFQRSASSLREVARDQKLAGAVTTFAAQEAKEYARALDEQAAAAQRAAAAAALQANVARSTDSRGYKSAAASASVFQSMGPTSFEAGEARAAQAELNALASAGARLRGAMNPLAAIQDKLNRELAELPRVAKAAKFSAEELAAAEKLLRMEADRAAQAIGRQGASSGKPTLFGLKPYEMTNLGYQINDVVTQLASGTSLVQTMAQQGGQILQLFPRAGSAIVAALSNPLVLGFAATIGVIVAGIKEVGNEAERIRQFGGILGLNADGGDYNAQALNDASEALDRYGMSAEDAVATVKLFVKEGVNPAAIEEFGRAALDLADIMGVDLKDAAEQVATAFTGGYTQIKELDDAYNFLTATQREHIRTLFEEGRASEARTQAFEIFSGKVEETADAMRGPWAAAVRELSGAWREFIDWVSNTAPIAAAGRALEGLGKKVRELLKTLREGDRGRLLRENALLERDIADANKTLRDNPGNMIAKLARDASQRQLDLNLRELAKIDAAESKITDTVAKQAEARRKSTEGLKRETAAGKENKSAAEAEAEARRKATEFISKNFKLADEASKQAYIDQEVTKAREAAEKRITGEKKKQADETERQRKEAERLAKQTAFINPVDGRISSGFGMRKNPVTGKQSMHNGTDFAVPTGTAVKAPGPGTITLIAEDATNGKYVVIDHGGGVVSKMLHLSDNALLQQGDFVRQGDVVGKSGNTGRSTGAHLHWQITVNGKPVDSQKGMFALDGAQRFAINPGDSVDDFEKLTDQRNEKAEEFLRKMREENAERAVATIALREQVGLQGDALLAAQRQQAMAQAEADLREKFARFNEGLKPGQVSLELTQDMVDEVRELAGAYHDAANARDRFQNARTTVDRPVEELSSLRDQLEQRVAFYQERGQTGLANQLQPQLDAVIAKLQAARDEAIAFYQALTPGSEQFPGTREELDLIIQRLQLAGEQSQNLGYYMGIAGQQIAQTFANTATSAIDRFSQSVAEGRNVFGSLLDAFRQFAAEFLRQIAQMIIQQTVFNLVSGILAGMGGGASGGGSGGSLGVGLPGIKLHSGGVVGQHGTPITGNPAWYVNAVRYHTGGFAGLKPNEIPAILERGEEILTRGDPRHALNGGGAGEPPVVNIRNININDSVDQLDQALNGGSKGDRVMLNWIRGNSGAVKAAIG</sequence>
<feature type="domain" description="Bacteriophage tail tape measure N-terminal" evidence="4">
    <location>
        <begin position="328"/>
        <end position="515"/>
    </location>
</feature>
<reference evidence="6" key="1">
    <citation type="submission" date="2015-11" db="EMBL/GenBank/DDBJ databases">
        <title>Complete genome sequence of a polyethylene-glycol degrader Sphingopyxis macrogoltabida 203N (NBRC 111659).</title>
        <authorList>
            <person name="Yoshiyuki O."/>
            <person name="Shouta N."/>
            <person name="Nagata Y."/>
            <person name="Numata M."/>
            <person name="Tsuchikane K."/>
            <person name="Hosoyama A."/>
            <person name="Yamazoe A."/>
            <person name="Tsuda M."/>
            <person name="Fujita N."/>
            <person name="Kawai F."/>
        </authorList>
    </citation>
    <scope>NUCLEOTIDE SEQUENCE [LARGE SCALE GENOMIC DNA]</scope>
    <source>
        <strain evidence="6">203N</strain>
    </source>
</reference>
<dbReference type="InterPro" id="IPR050570">
    <property type="entry name" value="Cell_wall_metabolism_enzyme"/>
</dbReference>
<keyword evidence="6" id="KW-1185">Reference proteome</keyword>
<dbReference type="RefSeq" id="WP_054726065.1">
    <property type="nucleotide sequence ID" value="NZ_CP009429.1"/>
</dbReference>
<gene>
    <name evidence="5" type="ORF">ATM17_13145</name>
</gene>